<name>A0ABV6XLB4_9ACTN</name>
<comment type="caution">
    <text evidence="1">The sequence shown here is derived from an EMBL/GenBank/DDBJ whole genome shotgun (WGS) entry which is preliminary data.</text>
</comment>
<evidence type="ECO:0000313" key="2">
    <source>
        <dbReference type="Proteomes" id="UP001592581"/>
    </source>
</evidence>
<proteinExistence type="predicted"/>
<reference evidence="1 2" key="1">
    <citation type="submission" date="2024-06" db="EMBL/GenBank/DDBJ databases">
        <authorList>
            <person name="Lee S.D."/>
        </authorList>
    </citation>
    <scope>NUCLEOTIDE SEQUENCE [LARGE SCALE GENOMIC DNA]</scope>
    <source>
        <strain evidence="1 2">N1-10</strain>
    </source>
</reference>
<gene>
    <name evidence="1" type="ORF">ABUW04_12370</name>
</gene>
<organism evidence="1 2">
    <name type="scientific">Streptacidiphilus jeojiensis</name>
    <dbReference type="NCBI Taxonomy" id="3229225"/>
    <lineage>
        <taxon>Bacteria</taxon>
        <taxon>Bacillati</taxon>
        <taxon>Actinomycetota</taxon>
        <taxon>Actinomycetes</taxon>
        <taxon>Kitasatosporales</taxon>
        <taxon>Streptomycetaceae</taxon>
        <taxon>Streptacidiphilus</taxon>
    </lineage>
</organism>
<sequence length="110" mass="11727">MAAPKKPPRPPNAVGLRMRLDTSELHTTGFSPVRTPINGARLHILDASGQYLPLPRPKGRRGKKHDGDITLILGGSNGKVATIPVRAALAEVTIRWAEAFTAWNAEAGSA</sequence>
<dbReference type="EMBL" id="JBEUKS010000004">
    <property type="protein sequence ID" value="MFC1439058.1"/>
    <property type="molecule type" value="Genomic_DNA"/>
</dbReference>
<evidence type="ECO:0000313" key="1">
    <source>
        <dbReference type="EMBL" id="MFC1439058.1"/>
    </source>
</evidence>
<protein>
    <submittedName>
        <fullName evidence="1">Uncharacterized protein</fullName>
    </submittedName>
</protein>
<dbReference type="RefSeq" id="WP_380564571.1">
    <property type="nucleotide sequence ID" value="NZ_JBEUKS010000004.1"/>
</dbReference>
<dbReference type="Proteomes" id="UP001592581">
    <property type="component" value="Unassembled WGS sequence"/>
</dbReference>
<accession>A0ABV6XLB4</accession>
<keyword evidence="2" id="KW-1185">Reference proteome</keyword>